<feature type="transmembrane region" description="Helical" evidence="7">
    <location>
        <begin position="21"/>
        <end position="42"/>
    </location>
</feature>
<evidence type="ECO:0000256" key="6">
    <source>
        <dbReference type="ARBA" id="ARBA00038076"/>
    </source>
</evidence>
<evidence type="ECO:0000256" key="7">
    <source>
        <dbReference type="SAM" id="Phobius"/>
    </source>
</evidence>
<dbReference type="InterPro" id="IPR050250">
    <property type="entry name" value="Macrolide_Exporter_MacB"/>
</dbReference>
<evidence type="ECO:0000256" key="5">
    <source>
        <dbReference type="ARBA" id="ARBA00023136"/>
    </source>
</evidence>
<feature type="domain" description="ABC3 transporter permease C-terminal" evidence="8">
    <location>
        <begin position="292"/>
        <end position="405"/>
    </location>
</feature>
<evidence type="ECO:0000256" key="4">
    <source>
        <dbReference type="ARBA" id="ARBA00022989"/>
    </source>
</evidence>
<feature type="transmembrane region" description="Helical" evidence="7">
    <location>
        <begin position="287"/>
        <end position="312"/>
    </location>
</feature>
<evidence type="ECO:0000256" key="2">
    <source>
        <dbReference type="ARBA" id="ARBA00022475"/>
    </source>
</evidence>
<feature type="transmembrane region" description="Helical" evidence="7">
    <location>
        <begin position="375"/>
        <end position="395"/>
    </location>
</feature>
<reference evidence="10 11" key="1">
    <citation type="journal article" date="2023" name="Microbiol. Resour. Announc.">
        <title>Complete Genome Sequence of Imperialibacter roseus strain P4T.</title>
        <authorList>
            <person name="Tizabi D.R."/>
            <person name="Bachvaroff T."/>
            <person name="Hill R.T."/>
        </authorList>
    </citation>
    <scope>NUCLEOTIDE SEQUENCE [LARGE SCALE GENOMIC DNA]</scope>
    <source>
        <strain evidence="10 11">P4T</strain>
    </source>
</reference>
<proteinExistence type="inferred from homology"/>
<accession>A0ABZ0IUI6</accession>
<dbReference type="Pfam" id="PF12704">
    <property type="entry name" value="MacB_PCD"/>
    <property type="match status" value="1"/>
</dbReference>
<evidence type="ECO:0000313" key="11">
    <source>
        <dbReference type="Proteomes" id="UP001302349"/>
    </source>
</evidence>
<sequence length="412" mass="45126">MIILENIREGIKAVQTNTLRSVLTAMIIAIGITSLVGILTAIEGIQASINNSLSDLGANTFDVRTKRYDNRRSSGVEEKRYPAINYREARRFLDLYNSYGTPSLTTWVTGVAELSRGSKVTNPNMRIVGGDANILVVEGGELSQGRNFSQIEAQNGANVVIIGDEVYSNLFEKNENPVNQFITAYGIRFRVIGVLEKQGNIGGDSGLDRYFLVPLETARRVDPRRNLQYTITVAINDPTQMEYAMGQATGLMRSIRKDPLGEPDSFDVARNQSLAESLEEITGYLRMGGFGIGFITLLGASIGLMNIMLVSVTERTREIGVRKALGASPTKIRQQFLIEAIVITQMGGIGGIILGILVGNLIAKLLDADGFVIPWFWMMVGLLIGMFVGILSGYLPAYKASKLDPIESLRFE</sequence>
<keyword evidence="2" id="KW-1003">Cell membrane</keyword>
<dbReference type="InterPro" id="IPR025857">
    <property type="entry name" value="MacB_PCD"/>
</dbReference>
<dbReference type="InterPro" id="IPR003838">
    <property type="entry name" value="ABC3_permease_C"/>
</dbReference>
<dbReference type="PANTHER" id="PTHR30572:SF4">
    <property type="entry name" value="ABC TRANSPORTER PERMEASE YTRF"/>
    <property type="match status" value="1"/>
</dbReference>
<evidence type="ECO:0000313" key="10">
    <source>
        <dbReference type="EMBL" id="WOK08698.1"/>
    </source>
</evidence>
<feature type="transmembrane region" description="Helical" evidence="7">
    <location>
        <begin position="336"/>
        <end position="363"/>
    </location>
</feature>
<dbReference type="RefSeq" id="WP_317491332.1">
    <property type="nucleotide sequence ID" value="NZ_CP136051.1"/>
</dbReference>
<dbReference type="PANTHER" id="PTHR30572">
    <property type="entry name" value="MEMBRANE COMPONENT OF TRANSPORTER-RELATED"/>
    <property type="match status" value="1"/>
</dbReference>
<feature type="domain" description="MacB-like periplasmic core" evidence="9">
    <location>
        <begin position="21"/>
        <end position="249"/>
    </location>
</feature>
<name>A0ABZ0IUI6_9BACT</name>
<keyword evidence="5 7" id="KW-0472">Membrane</keyword>
<gene>
    <name evidence="10" type="ORF">RT717_08615</name>
</gene>
<evidence type="ECO:0000259" key="9">
    <source>
        <dbReference type="Pfam" id="PF12704"/>
    </source>
</evidence>
<organism evidence="10 11">
    <name type="scientific">Imperialibacter roseus</name>
    <dbReference type="NCBI Taxonomy" id="1324217"/>
    <lineage>
        <taxon>Bacteria</taxon>
        <taxon>Pseudomonadati</taxon>
        <taxon>Bacteroidota</taxon>
        <taxon>Cytophagia</taxon>
        <taxon>Cytophagales</taxon>
        <taxon>Flammeovirgaceae</taxon>
        <taxon>Imperialibacter</taxon>
    </lineage>
</organism>
<keyword evidence="4 7" id="KW-1133">Transmembrane helix</keyword>
<dbReference type="Pfam" id="PF02687">
    <property type="entry name" value="FtsX"/>
    <property type="match status" value="1"/>
</dbReference>
<evidence type="ECO:0000256" key="3">
    <source>
        <dbReference type="ARBA" id="ARBA00022692"/>
    </source>
</evidence>
<protein>
    <submittedName>
        <fullName evidence="10">ABC transporter permease</fullName>
    </submittedName>
</protein>
<evidence type="ECO:0000259" key="8">
    <source>
        <dbReference type="Pfam" id="PF02687"/>
    </source>
</evidence>
<dbReference type="EMBL" id="CP136051">
    <property type="protein sequence ID" value="WOK08698.1"/>
    <property type="molecule type" value="Genomic_DNA"/>
</dbReference>
<evidence type="ECO:0000256" key="1">
    <source>
        <dbReference type="ARBA" id="ARBA00004651"/>
    </source>
</evidence>
<dbReference type="Proteomes" id="UP001302349">
    <property type="component" value="Chromosome"/>
</dbReference>
<comment type="similarity">
    <text evidence="6">Belongs to the ABC-4 integral membrane protein family.</text>
</comment>
<keyword evidence="3 7" id="KW-0812">Transmembrane</keyword>
<comment type="subcellular location">
    <subcellularLocation>
        <location evidence="1">Cell membrane</location>
        <topology evidence="1">Multi-pass membrane protein</topology>
    </subcellularLocation>
</comment>
<keyword evidence="11" id="KW-1185">Reference proteome</keyword>